<dbReference type="InterPro" id="IPR050448">
    <property type="entry name" value="OpgB/LTA_synthase_biosynth"/>
</dbReference>
<dbReference type="AlphaFoldDB" id="A0A7T1T7F6"/>
<evidence type="ECO:0000256" key="2">
    <source>
        <dbReference type="SAM" id="Phobius"/>
    </source>
</evidence>
<dbReference type="Gene3D" id="3.40.720.10">
    <property type="entry name" value="Alkaline Phosphatase, subunit A"/>
    <property type="match status" value="1"/>
</dbReference>
<feature type="transmembrane region" description="Helical" evidence="2">
    <location>
        <begin position="176"/>
        <end position="194"/>
    </location>
</feature>
<gene>
    <name evidence="3" type="ORF">G4Z16_16935</name>
</gene>
<feature type="transmembrane region" description="Helical" evidence="2">
    <location>
        <begin position="117"/>
        <end position="139"/>
    </location>
</feature>
<feature type="compositionally biased region" description="Low complexity" evidence="1">
    <location>
        <begin position="75"/>
        <end position="95"/>
    </location>
</feature>
<dbReference type="RefSeq" id="WP_197351612.1">
    <property type="nucleotide sequence ID" value="NZ_CP048882.1"/>
</dbReference>
<keyword evidence="4" id="KW-1185">Reference proteome</keyword>
<feature type="transmembrane region" description="Helical" evidence="2">
    <location>
        <begin position="151"/>
        <end position="169"/>
    </location>
</feature>
<feature type="compositionally biased region" description="Basic and acidic residues" evidence="1">
    <location>
        <begin position="12"/>
        <end position="23"/>
    </location>
</feature>
<keyword evidence="2" id="KW-0472">Membrane</keyword>
<dbReference type="PANTHER" id="PTHR47371:SF3">
    <property type="entry name" value="PHOSPHOGLYCEROL TRANSFERASE I"/>
    <property type="match status" value="1"/>
</dbReference>
<dbReference type="Proteomes" id="UP000595046">
    <property type="component" value="Chromosome"/>
</dbReference>
<name>A0A7T1T7F6_9ACTN</name>
<proteinExistence type="predicted"/>
<dbReference type="PANTHER" id="PTHR47371">
    <property type="entry name" value="LIPOTEICHOIC ACID SYNTHASE"/>
    <property type="match status" value="1"/>
</dbReference>
<feature type="compositionally biased region" description="Gly residues" evidence="1">
    <location>
        <begin position="96"/>
        <end position="111"/>
    </location>
</feature>
<dbReference type="InterPro" id="IPR017850">
    <property type="entry name" value="Alkaline_phosphatase_core_sf"/>
</dbReference>
<reference evidence="4" key="1">
    <citation type="submission" date="2020-02" db="EMBL/GenBank/DDBJ databases">
        <title>Streptomyces sp. ASO4wet.</title>
        <authorList>
            <person name="Risdian C."/>
            <person name="Landwehr W."/>
            <person name="Schupp P."/>
            <person name="Wink J."/>
        </authorList>
    </citation>
    <scope>NUCLEOTIDE SEQUENCE [LARGE SCALE GENOMIC DNA]</scope>
    <source>
        <strain evidence="4">ASO4wet</strain>
    </source>
</reference>
<keyword evidence="2" id="KW-0812">Transmembrane</keyword>
<feature type="region of interest" description="Disordered" evidence="1">
    <location>
        <begin position="1"/>
        <end position="112"/>
    </location>
</feature>
<evidence type="ECO:0000313" key="3">
    <source>
        <dbReference type="EMBL" id="QPP07805.1"/>
    </source>
</evidence>
<keyword evidence="2" id="KW-1133">Transmembrane helix</keyword>
<sequence>MSLFTRSLRQQRNKDKEDTEKGVNPEAGTGSAAAATTDGTTSGTTTDGTGTGTNSTDADAAESTGCADAPESTDAADAPGADDASPGADAPDASAGDGGDGSAGAGSGGGWRGRHPAAARAVSVTTTVLAAALVLAALLLPNALMRLTPSAFARIPVEGIFGAVVLLVLPPRVRRWAAVLAGALLGLVTILKFIDMGFYEVLARPFDLVLDWILFDDANSFLKDTLGRTGAVVALVGIVILALSVVVFMALAVRRLSRIMSRHSVATGRAALALGTVWIVCAVFGLQTGDHVNVASRNTALLVQHRVKAVKAGMEDEKAFAKESRVDRFDGTPGDKLVPALRGKNVIFTFIESYGRSAIEDPEMAPGVNSVLADRTKALDDAGFSSKSGWLTSPISGAGSWMGHSTLMSGLWIANQQRYRSVTSNDRLTITRAFRRTGDYRMVGIMPGVRRSWPEAKFYGMDHVYDSRQLGYKGPYFSWSPVPDQFSLKAFERLEHSKADHKPLMATIILASSHNPWSPLPTMLPWDELGDGSVYKPIHDAGARPTEVWKDPHRVRAQYRKAIEYSVQSLTEYMEKYADKDTVLVFLGDHQPVPTVTSGSKNKDVPISIVAKDKKVMDKISGWGWNEGLKPDHKAPVWRMDKFRDRFLTAYGSEPESSSKSGSE</sequence>
<feature type="transmembrane region" description="Helical" evidence="2">
    <location>
        <begin position="265"/>
        <end position="286"/>
    </location>
</feature>
<dbReference type="KEGG" id="sbat:G4Z16_16935"/>
<feature type="transmembrane region" description="Helical" evidence="2">
    <location>
        <begin position="231"/>
        <end position="253"/>
    </location>
</feature>
<dbReference type="SUPFAM" id="SSF53649">
    <property type="entry name" value="Alkaline phosphatase-like"/>
    <property type="match status" value="1"/>
</dbReference>
<dbReference type="EMBL" id="CP048882">
    <property type="protein sequence ID" value="QPP07805.1"/>
    <property type="molecule type" value="Genomic_DNA"/>
</dbReference>
<accession>A0A7T1T7F6</accession>
<organism evidence="3 4">
    <name type="scientific">Streptomyces bathyalis</name>
    <dbReference type="NCBI Taxonomy" id="2710756"/>
    <lineage>
        <taxon>Bacteria</taxon>
        <taxon>Bacillati</taxon>
        <taxon>Actinomycetota</taxon>
        <taxon>Actinomycetes</taxon>
        <taxon>Kitasatosporales</taxon>
        <taxon>Streptomycetaceae</taxon>
        <taxon>Streptomyces</taxon>
    </lineage>
</organism>
<evidence type="ECO:0000313" key="4">
    <source>
        <dbReference type="Proteomes" id="UP000595046"/>
    </source>
</evidence>
<evidence type="ECO:0000256" key="1">
    <source>
        <dbReference type="SAM" id="MobiDB-lite"/>
    </source>
</evidence>
<protein>
    <submittedName>
        <fullName evidence="3">Sulfatase</fullName>
    </submittedName>
</protein>
<feature type="compositionally biased region" description="Low complexity" evidence="1">
    <location>
        <begin position="27"/>
        <end position="58"/>
    </location>
</feature>
<feature type="compositionally biased region" description="Polar residues" evidence="1">
    <location>
        <begin position="1"/>
        <end position="10"/>
    </location>
</feature>